<feature type="region of interest" description="Disordered" evidence="2">
    <location>
        <begin position="1"/>
        <end position="78"/>
    </location>
</feature>
<evidence type="ECO:0000256" key="2">
    <source>
        <dbReference type="SAM" id="MobiDB-lite"/>
    </source>
</evidence>
<reference evidence="3 4" key="1">
    <citation type="submission" date="2024-01" db="EMBL/GenBank/DDBJ databases">
        <title>A draft genome for a cacao thread blight-causing isolate of Paramarasmius palmivorus.</title>
        <authorList>
            <person name="Baruah I.K."/>
            <person name="Bukari Y."/>
            <person name="Amoako-Attah I."/>
            <person name="Meinhardt L.W."/>
            <person name="Bailey B.A."/>
            <person name="Cohen S.P."/>
        </authorList>
    </citation>
    <scope>NUCLEOTIDE SEQUENCE [LARGE SCALE GENOMIC DNA]</scope>
    <source>
        <strain evidence="3 4">GH-12</strain>
    </source>
</reference>
<comment type="caution">
    <text evidence="3">The sequence shown here is derived from an EMBL/GenBank/DDBJ whole genome shotgun (WGS) entry which is preliminary data.</text>
</comment>
<feature type="coiled-coil region" evidence="1">
    <location>
        <begin position="78"/>
        <end position="112"/>
    </location>
</feature>
<dbReference type="AlphaFoldDB" id="A0AAW0C1P8"/>
<protein>
    <submittedName>
        <fullName evidence="3">Uncharacterized protein</fullName>
    </submittedName>
</protein>
<accession>A0AAW0C1P8</accession>
<keyword evidence="1" id="KW-0175">Coiled coil</keyword>
<keyword evidence="4" id="KW-1185">Reference proteome</keyword>
<dbReference type="Proteomes" id="UP001383192">
    <property type="component" value="Unassembled WGS sequence"/>
</dbReference>
<sequence>MPSNPGQLQPDEMREEEGDPSTCRTNPRRKRGPPVDHQAYDRDSKSKRRKTDTRDISFVGNSVSSGDEEGPAEEDPELRHLRQIIEALRRERLQQEEELNHLRHAMTKKEEEFQLAHRQHEERAKQLHELRKYTKPERSISGKELIELVDGLNNEIQQVAASIVDAANGKCAMKLSWAASAQAITMTIGDDTIDFLQNDPDGIFCQFALQGGMVVLCSRLIQEWSWDAEISKTLAQGYENLRRNNKQSPIAALWRTMSKTEWKYSSQKDYHKFTQGIRDELVTFVSSVLTLWKRFNDAGEAQYRSPNTTEKALSKVVELASELDQILGKEVRDEDWMVFALDGKKTWEKTKMEIVHPKSVPGPPKVLCAAGLGLQTLKLGSEAAGDWQVMTKAKVVRRWKSGGNVSKSRP</sequence>
<evidence type="ECO:0000313" key="4">
    <source>
        <dbReference type="Proteomes" id="UP001383192"/>
    </source>
</evidence>
<organism evidence="3 4">
    <name type="scientific">Paramarasmius palmivorus</name>
    <dbReference type="NCBI Taxonomy" id="297713"/>
    <lineage>
        <taxon>Eukaryota</taxon>
        <taxon>Fungi</taxon>
        <taxon>Dikarya</taxon>
        <taxon>Basidiomycota</taxon>
        <taxon>Agaricomycotina</taxon>
        <taxon>Agaricomycetes</taxon>
        <taxon>Agaricomycetidae</taxon>
        <taxon>Agaricales</taxon>
        <taxon>Marasmiineae</taxon>
        <taxon>Marasmiaceae</taxon>
        <taxon>Paramarasmius</taxon>
    </lineage>
</organism>
<evidence type="ECO:0000313" key="3">
    <source>
        <dbReference type="EMBL" id="KAK7032174.1"/>
    </source>
</evidence>
<dbReference type="EMBL" id="JAYKXP010000067">
    <property type="protein sequence ID" value="KAK7032174.1"/>
    <property type="molecule type" value="Genomic_DNA"/>
</dbReference>
<gene>
    <name evidence="3" type="ORF">VNI00_013348</name>
</gene>
<evidence type="ECO:0000256" key="1">
    <source>
        <dbReference type="SAM" id="Coils"/>
    </source>
</evidence>
<feature type="compositionally biased region" description="Acidic residues" evidence="2">
    <location>
        <begin position="66"/>
        <end position="76"/>
    </location>
</feature>
<name>A0AAW0C1P8_9AGAR</name>
<proteinExistence type="predicted"/>